<protein>
    <submittedName>
        <fullName evidence="2">Uncharacterized protein</fullName>
    </submittedName>
</protein>
<comment type="caution">
    <text evidence="2">The sequence shown here is derived from an EMBL/GenBank/DDBJ whole genome shotgun (WGS) entry which is preliminary data.</text>
</comment>
<keyword evidence="1" id="KW-0812">Transmembrane</keyword>
<dbReference type="PROSITE" id="PS51257">
    <property type="entry name" value="PROKAR_LIPOPROTEIN"/>
    <property type="match status" value="1"/>
</dbReference>
<dbReference type="EMBL" id="JAUTDP010000009">
    <property type="protein sequence ID" value="KAK3396008.1"/>
    <property type="molecule type" value="Genomic_DNA"/>
</dbReference>
<evidence type="ECO:0000313" key="3">
    <source>
        <dbReference type="Proteomes" id="UP001281003"/>
    </source>
</evidence>
<accession>A0AAE0U9K7</accession>
<evidence type="ECO:0000256" key="1">
    <source>
        <dbReference type="SAM" id="Phobius"/>
    </source>
</evidence>
<sequence>MRSLHSVYPMEYLSSLLFSALYYSTITGCAVVTGIIICSRTTISDHTGHICLFHSNPHVRNLAEALRASQKCMIARAGSWDWLNQTFGKSHRLHVFSFSRLELKHLQLDGIQLDNGSEIVSDCLPRIVWLISVPTGFGFLHGPRTKTGGLTVRQPPTRVRDIDISFWKSTASSSPD</sequence>
<evidence type="ECO:0000313" key="2">
    <source>
        <dbReference type="EMBL" id="KAK3396008.1"/>
    </source>
</evidence>
<reference evidence="2" key="2">
    <citation type="submission" date="2023-07" db="EMBL/GenBank/DDBJ databases">
        <authorList>
            <consortium name="Lawrence Berkeley National Laboratory"/>
            <person name="Haridas S."/>
            <person name="Hensen N."/>
            <person name="Bonometti L."/>
            <person name="Westerberg I."/>
            <person name="Brannstrom I.O."/>
            <person name="Guillou S."/>
            <person name="Cros-Aarteil S."/>
            <person name="Calhoun S."/>
            <person name="Kuo A."/>
            <person name="Mondo S."/>
            <person name="Pangilinan J."/>
            <person name="Riley R."/>
            <person name="LaButti K."/>
            <person name="Andreopoulos B."/>
            <person name="Lipzen A."/>
            <person name="Chen C."/>
            <person name="Yanf M."/>
            <person name="Daum C."/>
            <person name="Ng V."/>
            <person name="Clum A."/>
            <person name="Steindorff A."/>
            <person name="Ohm R."/>
            <person name="Martin F."/>
            <person name="Silar P."/>
            <person name="Natvig D."/>
            <person name="Lalanne C."/>
            <person name="Gautier V."/>
            <person name="Ament-velasquez S.L."/>
            <person name="Kruys A."/>
            <person name="Hutchinson M.I."/>
            <person name="Powell A.J."/>
            <person name="Barry K."/>
            <person name="Miller A.N."/>
            <person name="Grigoriev I.V."/>
            <person name="Debuchy R."/>
            <person name="Gladieux P."/>
            <person name="Thoren M.H."/>
            <person name="Johannesson H."/>
        </authorList>
    </citation>
    <scope>NUCLEOTIDE SEQUENCE</scope>
    <source>
        <strain evidence="2">FGSC 1904</strain>
    </source>
</reference>
<keyword evidence="1" id="KW-1133">Transmembrane helix</keyword>
<reference evidence="2" key="1">
    <citation type="journal article" date="2023" name="Mol. Phylogenet. Evol.">
        <title>Genome-scale phylogeny and comparative genomics of the fungal order Sordariales.</title>
        <authorList>
            <person name="Hensen N."/>
            <person name="Bonometti L."/>
            <person name="Westerberg I."/>
            <person name="Brannstrom I.O."/>
            <person name="Guillou S."/>
            <person name="Cros-Aarteil S."/>
            <person name="Calhoun S."/>
            <person name="Haridas S."/>
            <person name="Kuo A."/>
            <person name="Mondo S."/>
            <person name="Pangilinan J."/>
            <person name="Riley R."/>
            <person name="LaButti K."/>
            <person name="Andreopoulos B."/>
            <person name="Lipzen A."/>
            <person name="Chen C."/>
            <person name="Yan M."/>
            <person name="Daum C."/>
            <person name="Ng V."/>
            <person name="Clum A."/>
            <person name="Steindorff A."/>
            <person name="Ohm R.A."/>
            <person name="Martin F."/>
            <person name="Silar P."/>
            <person name="Natvig D.O."/>
            <person name="Lalanne C."/>
            <person name="Gautier V."/>
            <person name="Ament-Velasquez S.L."/>
            <person name="Kruys A."/>
            <person name="Hutchinson M.I."/>
            <person name="Powell A.J."/>
            <person name="Barry K."/>
            <person name="Miller A.N."/>
            <person name="Grigoriev I.V."/>
            <person name="Debuchy R."/>
            <person name="Gladieux P."/>
            <person name="Hiltunen Thoren M."/>
            <person name="Johannesson H."/>
        </authorList>
    </citation>
    <scope>NUCLEOTIDE SEQUENCE</scope>
    <source>
        <strain evidence="2">FGSC 1904</strain>
    </source>
</reference>
<keyword evidence="3" id="KW-1185">Reference proteome</keyword>
<keyword evidence="1" id="KW-0472">Membrane</keyword>
<proteinExistence type="predicted"/>
<organism evidence="2 3">
    <name type="scientific">Sordaria brevicollis</name>
    <dbReference type="NCBI Taxonomy" id="83679"/>
    <lineage>
        <taxon>Eukaryota</taxon>
        <taxon>Fungi</taxon>
        <taxon>Dikarya</taxon>
        <taxon>Ascomycota</taxon>
        <taxon>Pezizomycotina</taxon>
        <taxon>Sordariomycetes</taxon>
        <taxon>Sordariomycetidae</taxon>
        <taxon>Sordariales</taxon>
        <taxon>Sordariaceae</taxon>
        <taxon>Sordaria</taxon>
    </lineage>
</organism>
<feature type="transmembrane region" description="Helical" evidence="1">
    <location>
        <begin position="12"/>
        <end position="37"/>
    </location>
</feature>
<gene>
    <name evidence="2" type="ORF">B0T20DRAFT_258752</name>
</gene>
<dbReference type="Proteomes" id="UP001281003">
    <property type="component" value="Unassembled WGS sequence"/>
</dbReference>
<dbReference type="AlphaFoldDB" id="A0AAE0U9K7"/>
<name>A0AAE0U9K7_SORBR</name>